<name>A0A1Y2JND4_BRAJP</name>
<sequence length="220" mass="23518">MAKKEPETTEEVKLFAVVSIAQMGPAIAALERIGVVDVGYEFITHVNHFKNKKVHEVSATDFAAEYVQANPRFTSAAIVAHFKAAGRQGSAAYYGLKKLAEANVIRKSGDEFIRVEALPAPEPKAKGQHYEVPNKGLIEGAIKGRKQFTVRELRDLFVKEGRQEKSISPILSKMASEKLIKKAGPGEYTVLAKGAKAAAEAPAPIPNGASLNGSGVAAHG</sequence>
<dbReference type="EMBL" id="NAFL01000255">
    <property type="protein sequence ID" value="OSJ31531.1"/>
    <property type="molecule type" value="Genomic_DNA"/>
</dbReference>
<dbReference type="RefSeq" id="WP_085401635.1">
    <property type="nucleotide sequence ID" value="NZ_NAFL01000255.1"/>
</dbReference>
<dbReference type="Proteomes" id="UP000193335">
    <property type="component" value="Unassembled WGS sequence"/>
</dbReference>
<proteinExistence type="predicted"/>
<organism evidence="1 2">
    <name type="scientific">Bradyrhizobium japonicum</name>
    <dbReference type="NCBI Taxonomy" id="375"/>
    <lineage>
        <taxon>Bacteria</taxon>
        <taxon>Pseudomonadati</taxon>
        <taxon>Pseudomonadota</taxon>
        <taxon>Alphaproteobacteria</taxon>
        <taxon>Hyphomicrobiales</taxon>
        <taxon>Nitrobacteraceae</taxon>
        <taxon>Bradyrhizobium</taxon>
    </lineage>
</organism>
<evidence type="ECO:0000313" key="2">
    <source>
        <dbReference type="Proteomes" id="UP000193335"/>
    </source>
</evidence>
<reference evidence="1 2" key="1">
    <citation type="submission" date="2017-03" db="EMBL/GenBank/DDBJ databases">
        <title>Whole genome sequences of fourteen strains of Bradyrhizobium canariense and one strain of Bradyrhizobium japonicum isolated from Lupinus (Papilionoideae: Genisteae) species in Algeria.</title>
        <authorList>
            <person name="Crovadore J."/>
            <person name="Chekireb D."/>
            <person name="Brachmann A."/>
            <person name="Chablais R."/>
            <person name="Cochard B."/>
            <person name="Lefort F."/>
        </authorList>
    </citation>
    <scope>NUCLEOTIDE SEQUENCE [LARGE SCALE GENOMIC DNA]</scope>
    <source>
        <strain evidence="1 2">UBMA197</strain>
    </source>
</reference>
<comment type="caution">
    <text evidence="1">The sequence shown here is derived from an EMBL/GenBank/DDBJ whole genome shotgun (WGS) entry which is preliminary data.</text>
</comment>
<protein>
    <submittedName>
        <fullName evidence="1">Uncharacterized protein</fullName>
    </submittedName>
</protein>
<gene>
    <name evidence="1" type="ORF">BSZ19_21850</name>
</gene>
<dbReference type="AlphaFoldDB" id="A0A1Y2JND4"/>
<evidence type="ECO:0000313" key="1">
    <source>
        <dbReference type="EMBL" id="OSJ31531.1"/>
    </source>
</evidence>
<accession>A0A1Y2JND4</accession>